<dbReference type="InterPro" id="IPR008040">
    <property type="entry name" value="Hydant_A_N"/>
</dbReference>
<evidence type="ECO:0000259" key="2">
    <source>
        <dbReference type="Pfam" id="PF05378"/>
    </source>
</evidence>
<dbReference type="PANTHER" id="PTHR11365">
    <property type="entry name" value="5-OXOPROLINASE RELATED"/>
    <property type="match status" value="1"/>
</dbReference>
<dbReference type="GO" id="GO:0047423">
    <property type="term" value="F:N-methylhydantoinase (ATP-hydrolyzing) activity"/>
    <property type="evidence" value="ECO:0007669"/>
    <property type="project" value="UniProtKB-EC"/>
</dbReference>
<dbReference type="eggNOG" id="COG0145">
    <property type="taxonomic scope" value="Bacteria"/>
</dbReference>
<dbReference type="RefSeq" id="WP_005488150.1">
    <property type="nucleotide sequence ID" value="NZ_CAUI01000005.1"/>
</dbReference>
<dbReference type="GO" id="GO:0017168">
    <property type="term" value="F:5-oxoprolinase (ATP-hydrolyzing) activity"/>
    <property type="evidence" value="ECO:0007669"/>
    <property type="project" value="TreeGrafter"/>
</dbReference>
<protein>
    <submittedName>
        <fullName evidence="3">N-methylhydantoinase (ATP-hydrolyzing)</fullName>
        <ecNumber evidence="3">3.5.2.14</ecNumber>
    </submittedName>
</protein>
<dbReference type="InterPro" id="IPR043129">
    <property type="entry name" value="ATPase_NBD"/>
</dbReference>
<proteinExistence type="predicted"/>
<dbReference type="PANTHER" id="PTHR11365:SF2">
    <property type="entry name" value="5-OXOPROLINASE"/>
    <property type="match status" value="1"/>
</dbReference>
<dbReference type="SUPFAM" id="SSF53067">
    <property type="entry name" value="Actin-like ATPase domain"/>
    <property type="match status" value="1"/>
</dbReference>
<reference evidence="4" key="1">
    <citation type="journal article" date="2013" name="Genome Announc.">
        <title>Genome Sequence of Halanaerobium saccharolyticum subsp. saccharolyticum Strain DSM 6643T, a Halophilic Hydrogen-Producing Bacterium.</title>
        <authorList>
            <person name="Kivisto A."/>
            <person name="Larjo A."/>
            <person name="Ciranna A."/>
            <person name="Santala V."/>
            <person name="Roos C."/>
            <person name="Karp M."/>
        </authorList>
    </citation>
    <scope>NUCLEOTIDE SEQUENCE [LARGE SCALE GENOMIC DNA]</scope>
    <source>
        <strain evidence="4">DSM 6643</strain>
    </source>
</reference>
<name>M5E012_9FIRM</name>
<dbReference type="AlphaFoldDB" id="M5E012"/>
<evidence type="ECO:0000259" key="1">
    <source>
        <dbReference type="Pfam" id="PF01968"/>
    </source>
</evidence>
<evidence type="ECO:0000313" key="4">
    <source>
        <dbReference type="Proteomes" id="UP000012063"/>
    </source>
</evidence>
<organism evidence="3 4">
    <name type="scientific">Halanaerobium saccharolyticum subsp. saccharolyticum DSM 6643</name>
    <dbReference type="NCBI Taxonomy" id="1293054"/>
    <lineage>
        <taxon>Bacteria</taxon>
        <taxon>Bacillati</taxon>
        <taxon>Bacillota</taxon>
        <taxon>Clostridia</taxon>
        <taxon>Halanaerobiales</taxon>
        <taxon>Halanaerobiaceae</taxon>
        <taxon>Halanaerobium</taxon>
    </lineage>
</organism>
<dbReference type="InterPro" id="IPR002821">
    <property type="entry name" value="Hydantoinase_A"/>
</dbReference>
<accession>M5E012</accession>
<keyword evidence="3" id="KW-0378">Hydrolase</keyword>
<dbReference type="GO" id="GO:0006749">
    <property type="term" value="P:glutathione metabolic process"/>
    <property type="evidence" value="ECO:0007669"/>
    <property type="project" value="TreeGrafter"/>
</dbReference>
<keyword evidence="4" id="KW-1185">Reference proteome</keyword>
<dbReference type="Pfam" id="PF01968">
    <property type="entry name" value="Hydantoinase_A"/>
    <property type="match status" value="1"/>
</dbReference>
<gene>
    <name evidence="3" type="ORF">HSACCH_00883</name>
</gene>
<comment type="caution">
    <text evidence="3">The sequence shown here is derived from an EMBL/GenBank/DDBJ whole genome shotgun (WGS) entry which is preliminary data.</text>
</comment>
<dbReference type="InterPro" id="IPR045079">
    <property type="entry name" value="Oxoprolinase-like"/>
</dbReference>
<dbReference type="OrthoDB" id="9768323at2"/>
<feature type="domain" description="Hydantoinase A/oxoprolinase" evidence="1">
    <location>
        <begin position="185"/>
        <end position="487"/>
    </location>
</feature>
<sequence>MIIGIDVGGTHTDGVLVKKQKSNYKIKSTAKVKTLADNIKSSVLEVLDHLTAEIENKEIKRIVLSTTLVTNIIYEKKYKPVGLILIPGPGLNHQHLEYGEENIILDGYIDHRGKEVKSVSTAEIKDALAYLQSKQIENVAVVGKFSVRNPVQEEKVKQIITEGNYNFKNVTLGHQLSGNLNYHRRIITSYYNTAVSSIHQNFINSIEASFQEREIEADIYLLKCDGGTANLESSKDIPIETVNSGPAASIMGTMVLNQNSETGIALDIGGTTTDFGLFIKGDTAFKPKGIEIDKHPTLIRGLYTYSIPLGGDSRVKVEKGKIKVGPERKGPAAAFGGPAPTPTDALLVLDQIKEDQKNKLDFDLEKAKSSLAALKDKLDLNLYSDYLPNDEVELKLTQIAQIIIDQIAVEIKKTVTDILNNIKNQPVYTINELLKEPEIEPEYIIGIGGPAAALTELLAEKLNLKAEVPKYSKVANALGAAFAHPTIETTVRADTARGFLDIVEAGIHRQLKDRNFDLQDAEKLAEEWTLKRFKEEKYPVEIISRECFNVIRNRRNKGQIIEVKAQIKPGLIADLKGGKLII</sequence>
<dbReference type="Pfam" id="PF05378">
    <property type="entry name" value="Hydant_A_N"/>
    <property type="match status" value="1"/>
</dbReference>
<evidence type="ECO:0000313" key="3">
    <source>
        <dbReference type="EMBL" id="CCU78744.1"/>
    </source>
</evidence>
<dbReference type="GO" id="GO:0005829">
    <property type="term" value="C:cytosol"/>
    <property type="evidence" value="ECO:0007669"/>
    <property type="project" value="TreeGrafter"/>
</dbReference>
<dbReference type="EMBL" id="CAUI01000005">
    <property type="protein sequence ID" value="CCU78744.1"/>
    <property type="molecule type" value="Genomic_DNA"/>
</dbReference>
<feature type="domain" description="Hydantoinase/oxoprolinase N-terminal" evidence="2">
    <location>
        <begin position="3"/>
        <end position="162"/>
    </location>
</feature>
<dbReference type="EC" id="3.5.2.14" evidence="3"/>
<dbReference type="InParanoid" id="M5E012"/>
<dbReference type="STRING" id="1293054.HSACCH_00883"/>
<dbReference type="Proteomes" id="UP000012063">
    <property type="component" value="Unassembled WGS sequence"/>
</dbReference>